<keyword evidence="2" id="KW-0813">Transport</keyword>
<evidence type="ECO:0000259" key="8">
    <source>
        <dbReference type="Pfam" id="PF24967"/>
    </source>
</evidence>
<dbReference type="AlphaFoldDB" id="M7NUQ1"/>
<evidence type="ECO:0000259" key="5">
    <source>
        <dbReference type="Pfam" id="PF23036"/>
    </source>
</evidence>
<feature type="domain" description="TRAPPC10/Trs130 C-terminal" evidence="4">
    <location>
        <begin position="1010"/>
        <end position="1142"/>
    </location>
</feature>
<protein>
    <recommendedName>
        <fullName evidence="11">Trafficking protein particle complex subunit 11 domain-containing protein</fullName>
    </recommendedName>
</protein>
<dbReference type="PANTHER" id="PTHR13251">
    <property type="entry name" value="EPILEPSY HOLOPROSENCEPHALY CANDIDATE 1/TMEM1"/>
    <property type="match status" value="1"/>
</dbReference>
<keyword evidence="3" id="KW-0333">Golgi apparatus</keyword>
<dbReference type="Pfam" id="PF12584">
    <property type="entry name" value="TRAPPC10"/>
    <property type="match status" value="1"/>
</dbReference>
<evidence type="ECO:0000259" key="6">
    <source>
        <dbReference type="Pfam" id="PF23273"/>
    </source>
</evidence>
<feature type="domain" description="Trs130 NTS" evidence="8">
    <location>
        <begin position="357"/>
        <end position="517"/>
    </location>
</feature>
<keyword evidence="10" id="KW-1185">Reference proteome</keyword>
<dbReference type="Proteomes" id="UP000011958">
    <property type="component" value="Unassembled WGS sequence"/>
</dbReference>
<dbReference type="VEuPathDB" id="FungiDB:PNEG_00968"/>
<feature type="domain" description="DUF7077" evidence="7">
    <location>
        <begin position="675"/>
        <end position="811"/>
    </location>
</feature>
<dbReference type="EMBL" id="AFWA02000003">
    <property type="protein sequence ID" value="EMR10821.1"/>
    <property type="molecule type" value="Genomic_DNA"/>
</dbReference>
<comment type="caution">
    <text evidence="9">The sequence shown here is derived from an EMBL/GenBank/DDBJ whole genome shotgun (WGS) entry which is preliminary data.</text>
</comment>
<evidence type="ECO:0000313" key="9">
    <source>
        <dbReference type="EMBL" id="EMR10821.1"/>
    </source>
</evidence>
<comment type="subcellular location">
    <subcellularLocation>
        <location evidence="1">Golgi apparatus</location>
    </subcellularLocation>
</comment>
<name>M7NUQ1_PNEMU</name>
<reference evidence="10" key="1">
    <citation type="journal article" date="2016" name="Nat. Commun.">
        <title>Genome analysis of three Pneumocystis species reveals adaptation mechanisms to life exclusively in mammalian hosts.</title>
        <authorList>
            <person name="Ma L."/>
            <person name="Chen Z."/>
            <person name="Huang D.W."/>
            <person name="Kutty G."/>
            <person name="Ishihara M."/>
            <person name="Wang H."/>
            <person name="Abouelleil A."/>
            <person name="Bishop L."/>
            <person name="Davey E."/>
            <person name="Deng R."/>
            <person name="Deng X."/>
            <person name="Fan L."/>
            <person name="Fantoni G."/>
            <person name="Fitzgerald M."/>
            <person name="Gogineni E."/>
            <person name="Goldberg J.M."/>
            <person name="Handley G."/>
            <person name="Hu X."/>
            <person name="Huber C."/>
            <person name="Jiao X."/>
            <person name="Jones K."/>
            <person name="Levin J.Z."/>
            <person name="Liu Y."/>
            <person name="Macdonald P."/>
            <person name="Melnikov A."/>
            <person name="Raley C."/>
            <person name="Sassi M."/>
            <person name="Sherman B.T."/>
            <person name="Song X."/>
            <person name="Sykes S."/>
            <person name="Tran B."/>
            <person name="Walsh L."/>
            <person name="Xia Y."/>
            <person name="Yang J."/>
            <person name="Young S."/>
            <person name="Zeng Q."/>
            <person name="Zheng X."/>
            <person name="Stephens R."/>
            <person name="Nusbaum C."/>
            <person name="Birren B.W."/>
            <person name="Azadi P."/>
            <person name="Lempicki R.A."/>
            <person name="Cuomo C.A."/>
            <person name="Kovacs J.A."/>
        </authorList>
    </citation>
    <scope>NUCLEOTIDE SEQUENCE [LARGE SCALE GENOMIC DNA]</scope>
    <source>
        <strain evidence="10">B123</strain>
    </source>
</reference>
<evidence type="ECO:0000259" key="7">
    <source>
        <dbReference type="Pfam" id="PF23274"/>
    </source>
</evidence>
<feature type="domain" description="DUF7076" evidence="6">
    <location>
        <begin position="545"/>
        <end position="659"/>
    </location>
</feature>
<dbReference type="Pfam" id="PF23036">
    <property type="entry name" value="TRAPPC10_1st"/>
    <property type="match status" value="1"/>
</dbReference>
<feature type="domain" description="TRAPPC10/Trs130 N-terminal" evidence="5">
    <location>
        <begin position="2"/>
        <end position="316"/>
    </location>
</feature>
<dbReference type="RefSeq" id="XP_007872881.1">
    <property type="nucleotide sequence ID" value="XM_007874690.1"/>
</dbReference>
<dbReference type="InterPro" id="IPR055504">
    <property type="entry name" value="DUF7076"/>
</dbReference>
<sequence length="1171" mass="136802">MVSAKITVTYSDNFNLWLSIYPKLQNHLPLKNIYWKCSNGIVKYIDNLEINIKPYHQINSEGKPHQLPGLLDSPYLNIFLVKCEDIDVYRSHIRSMIRSWYNTVTSKKNQEWLIIYVILQLDPLVVNKNTNSSKFLSIKASVYDKIKADFNTSKRDRCVQLLLGEVDETESWQDLIVKMKEGILSSFNARIIQYKEDIKKMDSQKTFPGWNYCTFFILKEGLAQSYEQMTLIEDSLAQYDELESLFYQTIRDNQLACFENIGGAHSNDDSESILDTSKKPYRMFILQNTISLFDFRIYLFARQCQLLRQLGEYTDILQRGRNFITTMEVILRKNEETLVPWFIESWIWSSVHNLVNITEEISRDKRLSALRGELLFLARLQLDKIGAAFGHIPNNLLFPDKFVMVSENDTRIHLEESEHITNMQLIRMIDSKEEFLKEYQTLNNYILMEFQQGDKPNSLKRILGDIAAFQHYLKQYKKAADILKNIPEFYSKNGWEKIECSMMQTYASCTFEIGDIEKYMKSCLSLLTFEKYLSQDRTLFYIKEIEKYSKVLGNDILYPLENYFSVQLDEFINQFENKDSYFFELILINKISQDISIQSAGVKMHKESDSQELYFIKENIVIKHGKNVINLISNITSLGNYIIETIEIKIGKICLVKNFLYSGKKFRVALFPRIGSLDVKVMLPSDILLNKQRISIEIDPGKNNVISGYLDIKFSIPNLKIHTSEIKAYLFNKNNHILEDTKQSEEAVPYELEKITENNILPFGNISSNQILSLTIPYFSDNEILEIKAKISVTYFVSTNESYIYISNFTILTTLPLTVDVQNYFKKQCIFSQFLISFNISSLRIISTKLEELDDFFVSPSEISNKTLILPSQSASFIFKIVKKNNFYSDQPLTFNITYHTLEEEIFYIASNMFFHELEINNLCKYYSYIIHIFKKFQQSKINHDEYGLKQIVFTEDHISYWEDELILINSNDRDKIIKIVQKIMHRFENFSVDMELLNCPGKKAKIHIKIPTIHVLHSVDFIIKSDKNINNNIYSILKMTVGEPLYAELRIQQTLGYKIDKDLLEKSEFFYEIHIDNNTWLLSGYKKAGFFVKDDCLQVFSIVLIPLKSGYIMLPTIDITTAATSINFEVDYNYDMKHILVLPAESSVTFHLGSLQHSESLNTKNPIKYT</sequence>
<organism evidence="9 10">
    <name type="scientific">Pneumocystis murina (strain B123)</name>
    <name type="common">Mouse pneumocystis pneumonia agent</name>
    <name type="synonym">Pneumocystis carinii f. sp. muris</name>
    <dbReference type="NCBI Taxonomy" id="1069680"/>
    <lineage>
        <taxon>Eukaryota</taxon>
        <taxon>Fungi</taxon>
        <taxon>Dikarya</taxon>
        <taxon>Ascomycota</taxon>
        <taxon>Taphrinomycotina</taxon>
        <taxon>Pneumocystomycetes</taxon>
        <taxon>Pneumocystaceae</taxon>
        <taxon>Pneumocystis</taxon>
    </lineage>
</organism>
<dbReference type="Pfam" id="PF23273">
    <property type="entry name" value="DUF7076"/>
    <property type="match status" value="1"/>
</dbReference>
<evidence type="ECO:0000256" key="3">
    <source>
        <dbReference type="ARBA" id="ARBA00023034"/>
    </source>
</evidence>
<dbReference type="GO" id="GO:1990071">
    <property type="term" value="C:TRAPPII protein complex"/>
    <property type="evidence" value="ECO:0007669"/>
    <property type="project" value="InterPro"/>
</dbReference>
<dbReference type="GO" id="GO:0005829">
    <property type="term" value="C:cytosol"/>
    <property type="evidence" value="ECO:0007669"/>
    <property type="project" value="GOC"/>
</dbReference>
<gene>
    <name evidence="9" type="ORF">PNEG_00968</name>
</gene>
<dbReference type="HOGENOM" id="CLU_004654_0_0_1"/>
<dbReference type="InterPro" id="IPR045126">
    <property type="entry name" value="TRAPPC10/Trs130"/>
</dbReference>
<evidence type="ECO:0000256" key="2">
    <source>
        <dbReference type="ARBA" id="ARBA00022448"/>
    </source>
</evidence>
<dbReference type="Pfam" id="PF24967">
    <property type="entry name" value="NTS_TR130"/>
    <property type="match status" value="1"/>
</dbReference>
<dbReference type="STRING" id="1069680.M7NUQ1"/>
<dbReference type="InterPro" id="IPR056913">
    <property type="entry name" value="TRAPPC10/Trs130_N"/>
</dbReference>
<dbReference type="GO" id="GO:0034498">
    <property type="term" value="P:early endosome to Golgi transport"/>
    <property type="evidence" value="ECO:0007669"/>
    <property type="project" value="TreeGrafter"/>
</dbReference>
<proteinExistence type="predicted"/>
<evidence type="ECO:0008006" key="11">
    <source>
        <dbReference type="Google" id="ProtNLM"/>
    </source>
</evidence>
<dbReference type="eggNOG" id="KOG1931">
    <property type="taxonomic scope" value="Eukaryota"/>
</dbReference>
<dbReference type="GeneID" id="19894666"/>
<dbReference type="Pfam" id="PF23274">
    <property type="entry name" value="DUF7077"/>
    <property type="match status" value="1"/>
</dbReference>
<evidence type="ECO:0000259" key="4">
    <source>
        <dbReference type="Pfam" id="PF12584"/>
    </source>
</evidence>
<accession>M7NUQ1</accession>
<dbReference type="PANTHER" id="PTHR13251:SF3">
    <property type="entry name" value="TRAFFICKING PROTEIN PARTICLE COMPLEX SUBUNIT 10"/>
    <property type="match status" value="1"/>
</dbReference>
<dbReference type="InterPro" id="IPR022233">
    <property type="entry name" value="TRAPPC10/Trs130_C"/>
</dbReference>
<dbReference type="OMA" id="YEIHANP"/>
<evidence type="ECO:0000256" key="1">
    <source>
        <dbReference type="ARBA" id="ARBA00004555"/>
    </source>
</evidence>
<dbReference type="InterPro" id="IPR056916">
    <property type="entry name" value="NTS_TR130"/>
</dbReference>
<dbReference type="OrthoDB" id="10256906at2759"/>
<dbReference type="GO" id="GO:0006891">
    <property type="term" value="P:intra-Golgi vesicle-mediated transport"/>
    <property type="evidence" value="ECO:0007669"/>
    <property type="project" value="TreeGrafter"/>
</dbReference>
<evidence type="ECO:0000313" key="10">
    <source>
        <dbReference type="Proteomes" id="UP000011958"/>
    </source>
</evidence>
<dbReference type="InterPro" id="IPR055505">
    <property type="entry name" value="DUF7077"/>
</dbReference>